<dbReference type="Proteomes" id="UP001348641">
    <property type="component" value="Unassembled WGS sequence"/>
</dbReference>
<evidence type="ECO:0000313" key="3">
    <source>
        <dbReference type="Proteomes" id="UP001348641"/>
    </source>
</evidence>
<dbReference type="EMBL" id="JAUUCC010000035">
    <property type="protein sequence ID" value="MEE2051839.1"/>
    <property type="molecule type" value="Genomic_DNA"/>
</dbReference>
<sequence length="393" mass="42239">MDTLRSGAALDRLPNHVREDLMDVDRLRVIWAQHRQDRPRDASGEARRELTRRRVRALGGGPALEELVESASEDRRWGEPVTAAHVAELAERARALPEDGPTRSPGLSLDSEHALRLAGAASAPVHPVVRAAHTFAECSAVLDELASAASGDAPRQRADPDDRPWALPWVLASLVLRRADFPPLVPDRLTEPPSSGADPGERLAGLVRHFAKLVHRSLREELSRSSDSTAPAPRSPVSPLAAVTRRRVQDYVRSRREPVALILRALDPGARTLVHSGGSDAPAPGSPVAATAARAVLTPGAAHWWTALELVVGEASLSLCVVVQEIGRPRTGVLAVSADGRLTTPDGVRDALGMSGTDSVTVMPTDCVDDRWPQVRDLVDEAVSRAMNELTRV</sequence>
<accession>A0ABU7KS73</accession>
<proteinExistence type="predicted"/>
<gene>
    <name evidence="2" type="ORF">Q8A49_15160</name>
</gene>
<dbReference type="RefSeq" id="WP_330158901.1">
    <property type="nucleotide sequence ID" value="NZ_BAAAJA010000001.1"/>
</dbReference>
<reference evidence="2 3" key="1">
    <citation type="submission" date="2023-07" db="EMBL/GenBank/DDBJ databases">
        <authorList>
            <person name="Girao M."/>
            <person name="Carvalho M.F."/>
        </authorList>
    </citation>
    <scope>NUCLEOTIDE SEQUENCE [LARGE SCALE GENOMIC DNA]</scope>
    <source>
        <strain evidence="2 3">66/93</strain>
    </source>
</reference>
<evidence type="ECO:0000256" key="1">
    <source>
        <dbReference type="SAM" id="MobiDB-lite"/>
    </source>
</evidence>
<evidence type="ECO:0000313" key="2">
    <source>
        <dbReference type="EMBL" id="MEE2051839.1"/>
    </source>
</evidence>
<name>A0ABU7KS73_9ACTN</name>
<protein>
    <submittedName>
        <fullName evidence="2">Uncharacterized protein</fullName>
    </submittedName>
</protein>
<feature type="region of interest" description="Disordered" evidence="1">
    <location>
        <begin position="221"/>
        <end position="241"/>
    </location>
</feature>
<comment type="caution">
    <text evidence="2">The sequence shown here is derived from an EMBL/GenBank/DDBJ whole genome shotgun (WGS) entry which is preliminary data.</text>
</comment>
<organism evidence="2 3">
    <name type="scientific">Nocardiopsis tropica</name>
    <dbReference type="NCBI Taxonomy" id="109330"/>
    <lineage>
        <taxon>Bacteria</taxon>
        <taxon>Bacillati</taxon>
        <taxon>Actinomycetota</taxon>
        <taxon>Actinomycetes</taxon>
        <taxon>Streptosporangiales</taxon>
        <taxon>Nocardiopsidaceae</taxon>
        <taxon>Nocardiopsis</taxon>
    </lineage>
</organism>